<reference evidence="1 2" key="1">
    <citation type="submission" date="2018-09" db="EMBL/GenBank/DDBJ databases">
        <title>The draft genome of Acinetobacter spp. strains.</title>
        <authorList>
            <person name="Qin J."/>
            <person name="Feng Y."/>
            <person name="Zong Z."/>
        </authorList>
    </citation>
    <scope>NUCLEOTIDE SEQUENCE [LARGE SCALE GENOMIC DNA]</scope>
    <source>
        <strain evidence="1 2">WCHAc060012</strain>
    </source>
</reference>
<proteinExistence type="predicted"/>
<sequence length="80" mass="9209">MLNGPYLSNAVLTPEQIHPNFFKANKKLPHVCTNRKRRKFTAQLSSLVQLSEYEIEHRKRWANRQFSMLANIPSTAVLGA</sequence>
<gene>
    <name evidence="1" type="ORF">D7V32_11225</name>
</gene>
<evidence type="ECO:0000313" key="2">
    <source>
        <dbReference type="Proteomes" id="UP000282388"/>
    </source>
</evidence>
<dbReference type="EMBL" id="RAXV01000024">
    <property type="protein sequence ID" value="RKG30426.1"/>
    <property type="molecule type" value="Genomic_DNA"/>
</dbReference>
<comment type="caution">
    <text evidence="1">The sequence shown here is derived from an EMBL/GenBank/DDBJ whole genome shotgun (WGS) entry which is preliminary data.</text>
</comment>
<organism evidence="1 2">
    <name type="scientific">Acinetobacter tianfuensis</name>
    <dbReference type="NCBI Taxonomy" id="2419603"/>
    <lineage>
        <taxon>Bacteria</taxon>
        <taxon>Pseudomonadati</taxon>
        <taxon>Pseudomonadota</taxon>
        <taxon>Gammaproteobacteria</taxon>
        <taxon>Moraxellales</taxon>
        <taxon>Moraxellaceae</taxon>
        <taxon>Acinetobacter</taxon>
    </lineage>
</organism>
<dbReference type="Proteomes" id="UP000282388">
    <property type="component" value="Unassembled WGS sequence"/>
</dbReference>
<name>A0A3A8EA03_9GAMM</name>
<accession>A0A3A8EA03</accession>
<protein>
    <submittedName>
        <fullName evidence="1">Uncharacterized protein</fullName>
    </submittedName>
</protein>
<evidence type="ECO:0000313" key="1">
    <source>
        <dbReference type="EMBL" id="RKG30426.1"/>
    </source>
</evidence>
<keyword evidence="2" id="KW-1185">Reference proteome</keyword>
<dbReference type="OrthoDB" id="6712725at2"/>
<dbReference type="RefSeq" id="WP_120402968.1">
    <property type="nucleotide sequence ID" value="NZ_RAXV01000024.1"/>
</dbReference>
<dbReference type="AlphaFoldDB" id="A0A3A8EA03"/>